<feature type="transmembrane region" description="Helical" evidence="1">
    <location>
        <begin position="136"/>
        <end position="157"/>
    </location>
</feature>
<accession>I4B5W5</accession>
<keyword evidence="1" id="KW-1133">Transmembrane helix</keyword>
<keyword evidence="3" id="KW-1185">Reference proteome</keyword>
<feature type="transmembrane region" description="Helical" evidence="1">
    <location>
        <begin position="177"/>
        <end position="203"/>
    </location>
</feature>
<dbReference type="EMBL" id="CP002959">
    <property type="protein sequence ID" value="AFM12672.1"/>
    <property type="molecule type" value="Genomic_DNA"/>
</dbReference>
<organism evidence="2 3">
    <name type="scientific">Turneriella parva (strain ATCC BAA-1111 / DSM 21527 / NCTC 11395 / H)</name>
    <name type="common">Leptospira parva</name>
    <dbReference type="NCBI Taxonomy" id="869212"/>
    <lineage>
        <taxon>Bacteria</taxon>
        <taxon>Pseudomonadati</taxon>
        <taxon>Spirochaetota</taxon>
        <taxon>Spirochaetia</taxon>
        <taxon>Leptospirales</taxon>
        <taxon>Leptospiraceae</taxon>
        <taxon>Turneriella</taxon>
    </lineage>
</organism>
<keyword evidence="1" id="KW-0812">Transmembrane</keyword>
<dbReference type="AlphaFoldDB" id="I4B5W5"/>
<proteinExistence type="predicted"/>
<sequence length="209" mass="24435">MIEQVIIDEFEAHSEARSFSFWVLLITAAICAILALSLHEAIQLAWHSAFFLAYMFQFALVIWAVDRYLRQERISEFVQKYTRSRISKTIGLRRLHETRSVLDKHYNRDRRFGYLLDFLEFLLSPSDMLWFKLLKYVLLIGSAVILLPYAFVANAPITYLTVLSESDGNAMAGYRSFLFSILIIGFFWFGFSVMVWLSIAWFYGEGLFD</sequence>
<gene>
    <name evidence="2" type="ordered locus">Turpa_2026</name>
</gene>
<feature type="transmembrane region" description="Helical" evidence="1">
    <location>
        <begin position="21"/>
        <end position="38"/>
    </location>
</feature>
<keyword evidence="1" id="KW-0472">Membrane</keyword>
<dbReference type="KEGG" id="tpx:Turpa_2026"/>
<evidence type="ECO:0000313" key="3">
    <source>
        <dbReference type="Proteomes" id="UP000006048"/>
    </source>
</evidence>
<name>I4B5W5_TURPD</name>
<evidence type="ECO:0000256" key="1">
    <source>
        <dbReference type="SAM" id="Phobius"/>
    </source>
</evidence>
<protein>
    <submittedName>
        <fullName evidence="2">Uncharacterized protein</fullName>
    </submittedName>
</protein>
<dbReference type="Proteomes" id="UP000006048">
    <property type="component" value="Chromosome"/>
</dbReference>
<dbReference type="RefSeq" id="WP_014803179.1">
    <property type="nucleotide sequence ID" value="NC_018020.1"/>
</dbReference>
<evidence type="ECO:0000313" key="2">
    <source>
        <dbReference type="EMBL" id="AFM12672.1"/>
    </source>
</evidence>
<reference evidence="2 3" key="1">
    <citation type="submission" date="2012-06" db="EMBL/GenBank/DDBJ databases">
        <title>The complete chromosome of genome of Turneriella parva DSM 21527.</title>
        <authorList>
            <consortium name="US DOE Joint Genome Institute (JGI-PGF)"/>
            <person name="Lucas S."/>
            <person name="Han J."/>
            <person name="Lapidus A."/>
            <person name="Bruce D."/>
            <person name="Goodwin L."/>
            <person name="Pitluck S."/>
            <person name="Peters L."/>
            <person name="Kyrpides N."/>
            <person name="Mavromatis K."/>
            <person name="Ivanova N."/>
            <person name="Mikhailova N."/>
            <person name="Chertkov O."/>
            <person name="Detter J.C."/>
            <person name="Tapia R."/>
            <person name="Han C."/>
            <person name="Land M."/>
            <person name="Hauser L."/>
            <person name="Markowitz V."/>
            <person name="Cheng J.-F."/>
            <person name="Hugenholtz P."/>
            <person name="Woyke T."/>
            <person name="Wu D."/>
            <person name="Gronow S."/>
            <person name="Wellnitz S."/>
            <person name="Brambilla E."/>
            <person name="Klenk H.-P."/>
            <person name="Eisen J.A."/>
        </authorList>
    </citation>
    <scope>NUCLEOTIDE SEQUENCE [LARGE SCALE GENOMIC DNA]</scope>
    <source>
        <strain evidence="3">ATCC BAA-1111 / DSM 21527 / NCTC 11395 / H</strain>
    </source>
</reference>
<feature type="transmembrane region" description="Helical" evidence="1">
    <location>
        <begin position="44"/>
        <end position="65"/>
    </location>
</feature>
<dbReference type="HOGENOM" id="CLU_1314931_0_0_12"/>